<dbReference type="GO" id="GO:0016787">
    <property type="term" value="F:hydrolase activity"/>
    <property type="evidence" value="ECO:0007669"/>
    <property type="project" value="UniProtKB-KW"/>
</dbReference>
<evidence type="ECO:0000256" key="4">
    <source>
        <dbReference type="ARBA" id="ARBA00022801"/>
    </source>
</evidence>
<reference evidence="6" key="1">
    <citation type="submission" date="2022-01" db="EMBL/GenBank/DDBJ databases">
        <title>Genome sequence and assembly of Parabukholderia sp. RG36.</title>
        <authorList>
            <person name="Chhetri G."/>
        </authorList>
    </citation>
    <scope>NUCLEOTIDE SEQUENCE</scope>
    <source>
        <strain evidence="6">RG36</strain>
    </source>
</reference>
<evidence type="ECO:0000256" key="3">
    <source>
        <dbReference type="ARBA" id="ARBA00022723"/>
    </source>
</evidence>
<evidence type="ECO:0000259" key="5">
    <source>
        <dbReference type="Pfam" id="PF01557"/>
    </source>
</evidence>
<sequence length="286" mass="30079">MKLVRWGQPGAEKPGVLDSEGQVRSLVGVVDDWYGKALTDGSLGRVAALDLRALPLVAPGERLGPCVGAVGKLVCVGLNYTDHAAEAGMALPKEPILFLKATSAINGPFDPVQIPRGAQKVDWEVELGIVIGKAARYLSEENALSHVAGYCVVNDVSERAYQLERGGQWDKGKAADTFGPLGPWLVTADEVPDPQALSLWLDVDGVRRQDGNTRDMIFGVAELVSYISGFMSLQPGDVIATGTPAGVGMGLKPPVYLQAGQTVCAGIVGLGEQHSSFVAFDASLQA</sequence>
<keyword evidence="3" id="KW-0479">Metal-binding</keyword>
<dbReference type="PANTHER" id="PTHR11820:SF8">
    <property type="entry name" value="BLL6360 PROTEIN"/>
    <property type="match status" value="1"/>
</dbReference>
<dbReference type="Pfam" id="PF01557">
    <property type="entry name" value="FAA_hydrolase"/>
    <property type="match status" value="1"/>
</dbReference>
<organism evidence="6 7">
    <name type="scientific">Paraburkholderia tagetis</name>
    <dbReference type="NCBI Taxonomy" id="2913261"/>
    <lineage>
        <taxon>Bacteria</taxon>
        <taxon>Pseudomonadati</taxon>
        <taxon>Pseudomonadota</taxon>
        <taxon>Betaproteobacteria</taxon>
        <taxon>Burkholderiales</taxon>
        <taxon>Burkholderiaceae</taxon>
        <taxon>Paraburkholderia</taxon>
    </lineage>
</organism>
<dbReference type="InterPro" id="IPR011234">
    <property type="entry name" value="Fumarylacetoacetase-like_C"/>
</dbReference>
<dbReference type="InterPro" id="IPR036663">
    <property type="entry name" value="Fumarylacetoacetase_C_sf"/>
</dbReference>
<comment type="similarity">
    <text evidence="2">Belongs to the FAH family.</text>
</comment>
<dbReference type="RefSeq" id="WP_238464671.1">
    <property type="nucleotide sequence ID" value="NZ_JAKLJA010000011.1"/>
</dbReference>
<name>A0A9X1UI86_9BURK</name>
<protein>
    <submittedName>
        <fullName evidence="6">Fumarylacetoacetate hydrolase family protein</fullName>
    </submittedName>
</protein>
<dbReference type="Proteomes" id="UP001139308">
    <property type="component" value="Unassembled WGS sequence"/>
</dbReference>
<gene>
    <name evidence="6" type="ORF">L5014_15825</name>
</gene>
<evidence type="ECO:0000256" key="2">
    <source>
        <dbReference type="ARBA" id="ARBA00010211"/>
    </source>
</evidence>
<dbReference type="PANTHER" id="PTHR11820">
    <property type="entry name" value="ACYLPYRUVASE"/>
    <property type="match status" value="1"/>
</dbReference>
<evidence type="ECO:0000313" key="7">
    <source>
        <dbReference type="Proteomes" id="UP001139308"/>
    </source>
</evidence>
<feature type="domain" description="Fumarylacetoacetase-like C-terminal" evidence="5">
    <location>
        <begin position="72"/>
        <end position="274"/>
    </location>
</feature>
<dbReference type="GO" id="GO:0016853">
    <property type="term" value="F:isomerase activity"/>
    <property type="evidence" value="ECO:0007669"/>
    <property type="project" value="UniProtKB-ARBA"/>
</dbReference>
<dbReference type="FunFam" id="3.90.850.10:FF:000002">
    <property type="entry name" value="2-hydroxyhepta-2,4-diene-1,7-dioate isomerase"/>
    <property type="match status" value="1"/>
</dbReference>
<dbReference type="SUPFAM" id="SSF56529">
    <property type="entry name" value="FAH"/>
    <property type="match status" value="1"/>
</dbReference>
<evidence type="ECO:0000313" key="6">
    <source>
        <dbReference type="EMBL" id="MCG5074813.1"/>
    </source>
</evidence>
<dbReference type="AlphaFoldDB" id="A0A9X1UI86"/>
<dbReference type="Gene3D" id="3.90.850.10">
    <property type="entry name" value="Fumarylacetoacetase-like, C-terminal domain"/>
    <property type="match status" value="1"/>
</dbReference>
<evidence type="ECO:0000256" key="1">
    <source>
        <dbReference type="ARBA" id="ARBA00001946"/>
    </source>
</evidence>
<accession>A0A9X1UI86</accession>
<comment type="caution">
    <text evidence="6">The sequence shown here is derived from an EMBL/GenBank/DDBJ whole genome shotgun (WGS) entry which is preliminary data.</text>
</comment>
<keyword evidence="4 6" id="KW-0378">Hydrolase</keyword>
<keyword evidence="7" id="KW-1185">Reference proteome</keyword>
<dbReference type="GO" id="GO:0046872">
    <property type="term" value="F:metal ion binding"/>
    <property type="evidence" value="ECO:0007669"/>
    <property type="project" value="UniProtKB-KW"/>
</dbReference>
<dbReference type="EMBL" id="JAKLJA010000011">
    <property type="protein sequence ID" value="MCG5074813.1"/>
    <property type="molecule type" value="Genomic_DNA"/>
</dbReference>
<dbReference type="GO" id="GO:0019752">
    <property type="term" value="P:carboxylic acid metabolic process"/>
    <property type="evidence" value="ECO:0007669"/>
    <property type="project" value="UniProtKB-ARBA"/>
</dbReference>
<comment type="cofactor">
    <cofactor evidence="1">
        <name>Mg(2+)</name>
        <dbReference type="ChEBI" id="CHEBI:18420"/>
    </cofactor>
</comment>
<proteinExistence type="inferred from homology"/>